<organism evidence="9 10">
    <name type="scientific">Rhodofomes roseus</name>
    <dbReference type="NCBI Taxonomy" id="34475"/>
    <lineage>
        <taxon>Eukaryota</taxon>
        <taxon>Fungi</taxon>
        <taxon>Dikarya</taxon>
        <taxon>Basidiomycota</taxon>
        <taxon>Agaricomycotina</taxon>
        <taxon>Agaricomycetes</taxon>
        <taxon>Polyporales</taxon>
        <taxon>Rhodofomes</taxon>
    </lineage>
</organism>
<comment type="cofactor">
    <cofactor evidence="1">
        <name>heme</name>
        <dbReference type="ChEBI" id="CHEBI:30413"/>
    </cofactor>
</comment>
<evidence type="ECO:0000256" key="1">
    <source>
        <dbReference type="ARBA" id="ARBA00001971"/>
    </source>
</evidence>
<name>A0A4Y9XST3_9APHY</name>
<dbReference type="Proteomes" id="UP000298390">
    <property type="component" value="Unassembled WGS sequence"/>
</dbReference>
<comment type="caution">
    <text evidence="9">The sequence shown here is derived from an EMBL/GenBank/DDBJ whole genome shotgun (WGS) entry which is preliminary data.</text>
</comment>
<dbReference type="Pfam" id="PF00067">
    <property type="entry name" value="p450"/>
    <property type="match status" value="1"/>
</dbReference>
<dbReference type="AlphaFoldDB" id="A0A4Y9XST3"/>
<proteinExistence type="inferred from homology"/>
<evidence type="ECO:0008006" key="11">
    <source>
        <dbReference type="Google" id="ProtNLM"/>
    </source>
</evidence>
<evidence type="ECO:0000313" key="10">
    <source>
        <dbReference type="Proteomes" id="UP000298390"/>
    </source>
</evidence>
<protein>
    <recommendedName>
        <fullName evidence="11">Cytochrome P450</fullName>
    </recommendedName>
</protein>
<dbReference type="PANTHER" id="PTHR24305">
    <property type="entry name" value="CYTOCHROME P450"/>
    <property type="match status" value="1"/>
</dbReference>
<evidence type="ECO:0000256" key="8">
    <source>
        <dbReference type="ARBA" id="ARBA00023033"/>
    </source>
</evidence>
<keyword evidence="5" id="KW-0479">Metal-binding</keyword>
<evidence type="ECO:0000313" key="9">
    <source>
        <dbReference type="EMBL" id="TFY52221.1"/>
    </source>
</evidence>
<gene>
    <name evidence="9" type="ORF">EVJ58_g10136</name>
</gene>
<dbReference type="EMBL" id="SEKV01001018">
    <property type="protein sequence ID" value="TFY52221.1"/>
    <property type="molecule type" value="Genomic_DNA"/>
</dbReference>
<keyword evidence="4" id="KW-0349">Heme</keyword>
<reference evidence="9 10" key="1">
    <citation type="submission" date="2019-01" db="EMBL/GenBank/DDBJ databases">
        <title>Genome sequencing of the rare red list fungi Fomitopsis rosea.</title>
        <authorList>
            <person name="Buettner E."/>
            <person name="Kellner H."/>
        </authorList>
    </citation>
    <scope>NUCLEOTIDE SEQUENCE [LARGE SCALE GENOMIC DNA]</scope>
    <source>
        <strain evidence="9 10">DSM 105464</strain>
    </source>
</reference>
<dbReference type="GO" id="GO:0004497">
    <property type="term" value="F:monooxygenase activity"/>
    <property type="evidence" value="ECO:0007669"/>
    <property type="project" value="UniProtKB-KW"/>
</dbReference>
<dbReference type="InterPro" id="IPR001128">
    <property type="entry name" value="Cyt_P450"/>
</dbReference>
<evidence type="ECO:0000256" key="7">
    <source>
        <dbReference type="ARBA" id="ARBA00023004"/>
    </source>
</evidence>
<evidence type="ECO:0000256" key="4">
    <source>
        <dbReference type="ARBA" id="ARBA00022617"/>
    </source>
</evidence>
<dbReference type="Gene3D" id="1.10.630.10">
    <property type="entry name" value="Cytochrome P450"/>
    <property type="match status" value="1"/>
</dbReference>
<comment type="pathway">
    <text evidence="2">Secondary metabolite biosynthesis.</text>
</comment>
<dbReference type="InterPro" id="IPR050121">
    <property type="entry name" value="Cytochrome_P450_monoxygenase"/>
</dbReference>
<evidence type="ECO:0000256" key="5">
    <source>
        <dbReference type="ARBA" id="ARBA00022723"/>
    </source>
</evidence>
<comment type="similarity">
    <text evidence="3">Belongs to the cytochrome P450 family.</text>
</comment>
<evidence type="ECO:0000256" key="6">
    <source>
        <dbReference type="ARBA" id="ARBA00023002"/>
    </source>
</evidence>
<dbReference type="STRING" id="34475.A0A4Y9XST3"/>
<evidence type="ECO:0000256" key="3">
    <source>
        <dbReference type="ARBA" id="ARBA00010617"/>
    </source>
</evidence>
<sequence length="343" mass="38082">NYGQLYHRQGWDFHRRLWAEYGSVVKVHAAFGTECLYVYDPATLNCLLSDATAVEQSGFIAATYRLLLGPGLMSARGDHHRRQRKTLNPVFSPRNLKEMLPVIYGVIHKLRDAMSAQLPTGTKELDMLQWTNRGALEVMGQAGLGYSFTALGENPSNDFARALKGLLYVLPFPHRIPAHHASQPSDAARRLPPHAYPILHQARPAHISPPARGARGAALEVRARPARGRQHARPEVEMLEGFFENPLCVVVIVGIVMCSAFGPSHLVVEEGVAELTDPFHACLHLPDEPADLQGAKFYVLEVILAVAIARLHFRAPVRAWPMADMRVIDVAQAGKHYLLVEFH</sequence>
<accession>A0A4Y9XST3</accession>
<dbReference type="SUPFAM" id="SSF48264">
    <property type="entry name" value="Cytochrome P450"/>
    <property type="match status" value="1"/>
</dbReference>
<dbReference type="GO" id="GO:0020037">
    <property type="term" value="F:heme binding"/>
    <property type="evidence" value="ECO:0007669"/>
    <property type="project" value="InterPro"/>
</dbReference>
<dbReference type="PANTHER" id="PTHR24305:SF166">
    <property type="entry name" value="CYTOCHROME P450 12A4, MITOCHONDRIAL-RELATED"/>
    <property type="match status" value="1"/>
</dbReference>
<keyword evidence="8" id="KW-0503">Monooxygenase</keyword>
<feature type="non-terminal residue" evidence="9">
    <location>
        <position position="1"/>
    </location>
</feature>
<keyword evidence="6" id="KW-0560">Oxidoreductase</keyword>
<evidence type="ECO:0000256" key="2">
    <source>
        <dbReference type="ARBA" id="ARBA00005179"/>
    </source>
</evidence>
<keyword evidence="7" id="KW-0408">Iron</keyword>
<dbReference type="InterPro" id="IPR036396">
    <property type="entry name" value="Cyt_P450_sf"/>
</dbReference>
<dbReference type="GO" id="GO:0005506">
    <property type="term" value="F:iron ion binding"/>
    <property type="evidence" value="ECO:0007669"/>
    <property type="project" value="InterPro"/>
</dbReference>
<dbReference type="GO" id="GO:0016705">
    <property type="term" value="F:oxidoreductase activity, acting on paired donors, with incorporation or reduction of molecular oxygen"/>
    <property type="evidence" value="ECO:0007669"/>
    <property type="project" value="InterPro"/>
</dbReference>